<dbReference type="SMART" id="SM00320">
    <property type="entry name" value="WD40"/>
    <property type="match status" value="5"/>
</dbReference>
<dbReference type="EMBL" id="MLAK01000645">
    <property type="protein sequence ID" value="OHT09218.1"/>
    <property type="molecule type" value="Genomic_DNA"/>
</dbReference>
<feature type="compositionally biased region" description="Polar residues" evidence="5">
    <location>
        <begin position="327"/>
        <end position="336"/>
    </location>
</feature>
<dbReference type="GO" id="GO:0008352">
    <property type="term" value="C:katanin complex"/>
    <property type="evidence" value="ECO:0007669"/>
    <property type="project" value="TreeGrafter"/>
</dbReference>
<feature type="domain" description="Katanin p80 subunit C-terminal" evidence="6">
    <location>
        <begin position="394"/>
        <end position="543"/>
    </location>
</feature>
<dbReference type="InterPro" id="IPR001680">
    <property type="entry name" value="WD40_rpt"/>
</dbReference>
<dbReference type="GeneID" id="94836988"/>
<dbReference type="PROSITE" id="PS50294">
    <property type="entry name" value="WD_REPEATS_REGION"/>
    <property type="match status" value="2"/>
</dbReference>
<dbReference type="CDD" id="cd00200">
    <property type="entry name" value="WD40"/>
    <property type="match status" value="1"/>
</dbReference>
<comment type="caution">
    <text evidence="7">The sequence shown here is derived from an EMBL/GenBank/DDBJ whole genome shotgun (WGS) entry which is preliminary data.</text>
</comment>
<evidence type="ECO:0000256" key="1">
    <source>
        <dbReference type="ARBA" id="ARBA00004245"/>
    </source>
</evidence>
<dbReference type="PANTHER" id="PTHR19845">
    <property type="entry name" value="KATANIN P80 SUBUNIT"/>
    <property type="match status" value="1"/>
</dbReference>
<dbReference type="InterPro" id="IPR015943">
    <property type="entry name" value="WD40/YVTN_repeat-like_dom_sf"/>
</dbReference>
<dbReference type="GO" id="GO:0007019">
    <property type="term" value="P:microtubule depolymerization"/>
    <property type="evidence" value="ECO:0007669"/>
    <property type="project" value="TreeGrafter"/>
</dbReference>
<evidence type="ECO:0000256" key="3">
    <source>
        <dbReference type="ARBA" id="ARBA00023212"/>
    </source>
</evidence>
<feature type="compositionally biased region" description="Basic and acidic residues" evidence="5">
    <location>
        <begin position="367"/>
        <end position="381"/>
    </location>
</feature>
<dbReference type="Proteomes" id="UP000179807">
    <property type="component" value="Unassembled WGS sequence"/>
</dbReference>
<dbReference type="Pfam" id="PF13925">
    <property type="entry name" value="Katanin_con80"/>
    <property type="match status" value="1"/>
</dbReference>
<protein>
    <recommendedName>
        <fullName evidence="6">Katanin p80 subunit C-terminal domain-containing protein</fullName>
    </recommendedName>
</protein>
<comment type="subcellular location">
    <subcellularLocation>
        <location evidence="1">Cytoplasm</location>
        <location evidence="1">Cytoskeleton</location>
    </subcellularLocation>
</comment>
<dbReference type="SUPFAM" id="SSF50978">
    <property type="entry name" value="WD40 repeat-like"/>
    <property type="match status" value="1"/>
</dbReference>
<dbReference type="AlphaFoldDB" id="A0A1J4KDZ5"/>
<gene>
    <name evidence="7" type="ORF">TRFO_21952</name>
</gene>
<feature type="compositionally biased region" description="Low complexity" evidence="5">
    <location>
        <begin position="337"/>
        <end position="359"/>
    </location>
</feature>
<dbReference type="InterPro" id="IPR028021">
    <property type="entry name" value="Katanin_C-terminal"/>
</dbReference>
<feature type="region of interest" description="Disordered" evidence="5">
    <location>
        <begin position="327"/>
        <end position="381"/>
    </location>
</feature>
<dbReference type="PANTHER" id="PTHR19845:SF0">
    <property type="entry name" value="KATANIN P80 WD40 REPEAT-CONTAINING SUBUNIT B1"/>
    <property type="match status" value="1"/>
</dbReference>
<dbReference type="RefSeq" id="XP_068362354.1">
    <property type="nucleotide sequence ID" value="XM_068502284.1"/>
</dbReference>
<keyword evidence="2" id="KW-0963">Cytoplasm</keyword>
<dbReference type="VEuPathDB" id="TrichDB:TRFO_21952"/>
<dbReference type="Gene3D" id="2.130.10.10">
    <property type="entry name" value="YVTN repeat-like/Quinoprotein amine dehydrogenase"/>
    <property type="match status" value="2"/>
</dbReference>
<name>A0A1J4KDZ5_9EUKA</name>
<evidence type="ECO:0000313" key="7">
    <source>
        <dbReference type="EMBL" id="OHT09218.1"/>
    </source>
</evidence>
<evidence type="ECO:0000256" key="2">
    <source>
        <dbReference type="ARBA" id="ARBA00022490"/>
    </source>
</evidence>
<accession>A0A1J4KDZ5</accession>
<dbReference type="InterPro" id="IPR036322">
    <property type="entry name" value="WD40_repeat_dom_sf"/>
</dbReference>
<evidence type="ECO:0000313" key="8">
    <source>
        <dbReference type="Proteomes" id="UP000179807"/>
    </source>
</evidence>
<feature type="repeat" description="WD" evidence="4">
    <location>
        <begin position="181"/>
        <end position="222"/>
    </location>
</feature>
<dbReference type="PROSITE" id="PS50082">
    <property type="entry name" value="WD_REPEATS_2"/>
    <property type="match status" value="2"/>
</dbReference>
<proteinExistence type="predicted"/>
<reference evidence="7" key="1">
    <citation type="submission" date="2016-10" db="EMBL/GenBank/DDBJ databases">
        <authorList>
            <person name="Benchimol M."/>
            <person name="Almeida L.G."/>
            <person name="Vasconcelos A.T."/>
            <person name="Perreira-Neves A."/>
            <person name="Rosa I.A."/>
            <person name="Tasca T."/>
            <person name="Bogo M.R."/>
            <person name="de Souza W."/>
        </authorList>
    </citation>
    <scope>NUCLEOTIDE SEQUENCE [LARGE SCALE GENOMIC DNA]</scope>
    <source>
        <strain evidence="7">K</strain>
    </source>
</reference>
<feature type="repeat" description="WD" evidence="4">
    <location>
        <begin position="139"/>
        <end position="180"/>
    </location>
</feature>
<organism evidence="7 8">
    <name type="scientific">Tritrichomonas foetus</name>
    <dbReference type="NCBI Taxonomy" id="1144522"/>
    <lineage>
        <taxon>Eukaryota</taxon>
        <taxon>Metamonada</taxon>
        <taxon>Parabasalia</taxon>
        <taxon>Tritrichomonadida</taxon>
        <taxon>Tritrichomonadidae</taxon>
        <taxon>Tritrichomonas</taxon>
    </lineage>
</organism>
<evidence type="ECO:0000256" key="4">
    <source>
        <dbReference type="PROSITE-ProRule" id="PRU00221"/>
    </source>
</evidence>
<dbReference type="OrthoDB" id="10251605at2759"/>
<keyword evidence="3" id="KW-0206">Cytoskeleton</keyword>
<evidence type="ECO:0000259" key="6">
    <source>
        <dbReference type="Pfam" id="PF13925"/>
    </source>
</evidence>
<sequence length="551" mass="61532">MPPKLQRLQNVIAHEGIVNCVSLGHKTSQVFATGGDDRFLFLWLVGNNNPRSTFGPFQSSITSTRFSDDEEKIICGNNGGTVMYFDVNENRCISNWAAHRSRVNCLLFHPTDEKVVISCGYDGKIKLLAKNKRKPIHTFNAHDSPVNSISISSDGRYIASGSSDKTVKIFDITSQRQIAKFTGHTDSVTSVSFHPTEPVLISCSVDRSIRFFDLESMSAIPVSFPLDSSPVDLVTFVPGENIALSGSADYLKIVGWKPPEFFDHFTLGLEKVHDISIVDRTATIASTANDRALIHKIKLDQMNPFSSMPSKPTTPRLLNLDAIKNIPQNSRPTSKLPSQPSSQVTSQPQSQTPSMPNSSKKVKRLLRSAENDKNDVVNENENKESRVFKDFRRSRSSYMSTMNEKYSRLTRIKDSIKQRGLTRTLQDCAQSGDLGVEILMIMRMKPNAIKLEHSALLMQIAVRVFDRDFDIAVTTVEAMLQAFGKLVNATRQISSNGVGHDVALEERKKKCQLFIESFREIAPKLRTIAVGKSMTSQAAAEILDEWKIFLR</sequence>
<keyword evidence="8" id="KW-1185">Reference proteome</keyword>
<dbReference type="GO" id="GO:0008017">
    <property type="term" value="F:microtubule binding"/>
    <property type="evidence" value="ECO:0007669"/>
    <property type="project" value="InterPro"/>
</dbReference>
<dbReference type="Pfam" id="PF00400">
    <property type="entry name" value="WD40"/>
    <property type="match status" value="4"/>
</dbReference>
<keyword evidence="4" id="KW-0853">WD repeat</keyword>
<evidence type="ECO:0000256" key="5">
    <source>
        <dbReference type="SAM" id="MobiDB-lite"/>
    </source>
</evidence>